<dbReference type="SUPFAM" id="SSF46955">
    <property type="entry name" value="Putative DNA-binding domain"/>
    <property type="match status" value="1"/>
</dbReference>
<evidence type="ECO:0000313" key="3">
    <source>
        <dbReference type="Proteomes" id="UP000199687"/>
    </source>
</evidence>
<evidence type="ECO:0000259" key="1">
    <source>
        <dbReference type="PROSITE" id="PS50937"/>
    </source>
</evidence>
<evidence type="ECO:0000313" key="2">
    <source>
        <dbReference type="EMBL" id="SER89685.1"/>
    </source>
</evidence>
<dbReference type="Gene3D" id="1.10.1660.10">
    <property type="match status" value="1"/>
</dbReference>
<protein>
    <recommendedName>
        <fullName evidence="1">HTH merR-type domain-containing protein</fullName>
    </recommendedName>
</protein>
<dbReference type="GO" id="GO:0003677">
    <property type="term" value="F:DNA binding"/>
    <property type="evidence" value="ECO:0007669"/>
    <property type="project" value="InterPro"/>
</dbReference>
<dbReference type="PROSITE" id="PS50937">
    <property type="entry name" value="HTH_MERR_2"/>
    <property type="match status" value="1"/>
</dbReference>
<feature type="domain" description="HTH merR-type" evidence="1">
    <location>
        <begin position="1"/>
        <end position="32"/>
    </location>
</feature>
<organism evidence="2 3">
    <name type="scientific">Gracilibacillus ureilyticus</name>
    <dbReference type="NCBI Taxonomy" id="531814"/>
    <lineage>
        <taxon>Bacteria</taxon>
        <taxon>Bacillati</taxon>
        <taxon>Bacillota</taxon>
        <taxon>Bacilli</taxon>
        <taxon>Bacillales</taxon>
        <taxon>Bacillaceae</taxon>
        <taxon>Gracilibacillus</taxon>
    </lineage>
</organism>
<dbReference type="InterPro" id="IPR009061">
    <property type="entry name" value="DNA-bd_dom_put_sf"/>
</dbReference>
<proteinExistence type="predicted"/>
<dbReference type="Proteomes" id="UP000199687">
    <property type="component" value="Unassembled WGS sequence"/>
</dbReference>
<keyword evidence="3" id="KW-1185">Reference proteome</keyword>
<gene>
    <name evidence="2" type="ORF">SAMN04487944_11257</name>
</gene>
<dbReference type="InterPro" id="IPR000551">
    <property type="entry name" value="MerR-type_HTH_dom"/>
</dbReference>
<dbReference type="STRING" id="531814.SAMN04487944_11257"/>
<name>A0A1H9SXM3_9BACI</name>
<dbReference type="EMBL" id="FOGL01000012">
    <property type="protein sequence ID" value="SER89685.1"/>
    <property type="molecule type" value="Genomic_DNA"/>
</dbReference>
<dbReference type="GO" id="GO:0006355">
    <property type="term" value="P:regulation of DNA-templated transcription"/>
    <property type="evidence" value="ECO:0007669"/>
    <property type="project" value="InterPro"/>
</dbReference>
<sequence length="99" mass="11863">MYPEEVIEDLKFIEKCKQMHLPLEQIKQKIELMKANKLDIDNISKQTEQITSQMNVLRDELVEIYDWMEKIDQDEKAEMKKRLHSHSIDLIKTLVLFSS</sequence>
<dbReference type="AlphaFoldDB" id="A0A1H9SXM3"/>
<accession>A0A1H9SXM3</accession>
<reference evidence="2 3" key="1">
    <citation type="submission" date="2016-10" db="EMBL/GenBank/DDBJ databases">
        <authorList>
            <person name="de Groot N.N."/>
        </authorList>
    </citation>
    <scope>NUCLEOTIDE SEQUENCE [LARGE SCALE GENOMIC DNA]</scope>
    <source>
        <strain evidence="2 3">CGMCC 1.7727</strain>
    </source>
</reference>